<dbReference type="AlphaFoldDB" id="X1SFE8"/>
<protein>
    <submittedName>
        <fullName evidence="1">Uncharacterized protein</fullName>
    </submittedName>
</protein>
<accession>X1SFE8</accession>
<evidence type="ECO:0000313" key="1">
    <source>
        <dbReference type="EMBL" id="GAI77876.1"/>
    </source>
</evidence>
<feature type="non-terminal residue" evidence="1">
    <location>
        <position position="63"/>
    </location>
</feature>
<dbReference type="EMBL" id="BARW01014613">
    <property type="protein sequence ID" value="GAI77876.1"/>
    <property type="molecule type" value="Genomic_DNA"/>
</dbReference>
<reference evidence="1" key="1">
    <citation type="journal article" date="2014" name="Front. Microbiol.">
        <title>High frequency of phylogenetically diverse reductive dehalogenase-homologous genes in deep subseafloor sedimentary metagenomes.</title>
        <authorList>
            <person name="Kawai M."/>
            <person name="Futagami T."/>
            <person name="Toyoda A."/>
            <person name="Takaki Y."/>
            <person name="Nishi S."/>
            <person name="Hori S."/>
            <person name="Arai W."/>
            <person name="Tsubouchi T."/>
            <person name="Morono Y."/>
            <person name="Uchiyama I."/>
            <person name="Ito T."/>
            <person name="Fujiyama A."/>
            <person name="Inagaki F."/>
            <person name="Takami H."/>
        </authorList>
    </citation>
    <scope>NUCLEOTIDE SEQUENCE</scope>
    <source>
        <strain evidence="1">Expedition CK06-06</strain>
    </source>
</reference>
<organism evidence="1">
    <name type="scientific">marine sediment metagenome</name>
    <dbReference type="NCBI Taxonomy" id="412755"/>
    <lineage>
        <taxon>unclassified sequences</taxon>
        <taxon>metagenomes</taxon>
        <taxon>ecological metagenomes</taxon>
    </lineage>
</organism>
<comment type="caution">
    <text evidence="1">The sequence shown here is derived from an EMBL/GenBank/DDBJ whole genome shotgun (WGS) entry which is preliminary data.</text>
</comment>
<sequence>MDEQKMTKLVKGVWFWQKEWWWVISIKELISRKLKDNPSDSVTFTAGEVNIVLDELAGSFWKR</sequence>
<gene>
    <name evidence="1" type="ORF">S12H4_25862</name>
</gene>
<proteinExistence type="predicted"/>
<name>X1SFE8_9ZZZZ</name>